<dbReference type="EMBL" id="JAABOA010000032">
    <property type="protein sequence ID" value="KAF9586436.1"/>
    <property type="molecule type" value="Genomic_DNA"/>
</dbReference>
<feature type="compositionally biased region" description="Polar residues" evidence="1">
    <location>
        <begin position="453"/>
        <end position="463"/>
    </location>
</feature>
<gene>
    <name evidence="2" type="ORF">BGW38_005045</name>
</gene>
<protein>
    <submittedName>
        <fullName evidence="2">Uncharacterized protein</fullName>
    </submittedName>
</protein>
<organism evidence="2 3">
    <name type="scientific">Lunasporangiospora selenospora</name>
    <dbReference type="NCBI Taxonomy" id="979761"/>
    <lineage>
        <taxon>Eukaryota</taxon>
        <taxon>Fungi</taxon>
        <taxon>Fungi incertae sedis</taxon>
        <taxon>Mucoromycota</taxon>
        <taxon>Mortierellomycotina</taxon>
        <taxon>Mortierellomycetes</taxon>
        <taxon>Mortierellales</taxon>
        <taxon>Mortierellaceae</taxon>
        <taxon>Lunasporangiospora</taxon>
    </lineage>
</organism>
<dbReference type="AlphaFoldDB" id="A0A9P6KIP6"/>
<proteinExistence type="predicted"/>
<dbReference type="Proteomes" id="UP000780801">
    <property type="component" value="Unassembled WGS sequence"/>
</dbReference>
<accession>A0A9P6KIP6</accession>
<feature type="region of interest" description="Disordered" evidence="1">
    <location>
        <begin position="92"/>
        <end position="133"/>
    </location>
</feature>
<evidence type="ECO:0000313" key="2">
    <source>
        <dbReference type="EMBL" id="KAF9586436.1"/>
    </source>
</evidence>
<comment type="caution">
    <text evidence="2">The sequence shown here is derived from an EMBL/GenBank/DDBJ whole genome shotgun (WGS) entry which is preliminary data.</text>
</comment>
<name>A0A9P6KIP6_9FUNG</name>
<reference evidence="2" key="1">
    <citation type="journal article" date="2020" name="Fungal Divers.">
        <title>Resolving the Mortierellaceae phylogeny through synthesis of multi-gene phylogenetics and phylogenomics.</title>
        <authorList>
            <person name="Vandepol N."/>
            <person name="Liber J."/>
            <person name="Desiro A."/>
            <person name="Na H."/>
            <person name="Kennedy M."/>
            <person name="Barry K."/>
            <person name="Grigoriev I.V."/>
            <person name="Miller A.N."/>
            <person name="O'Donnell K."/>
            <person name="Stajich J.E."/>
            <person name="Bonito G."/>
        </authorList>
    </citation>
    <scope>NUCLEOTIDE SEQUENCE</scope>
    <source>
        <strain evidence="2">KOD1015</strain>
    </source>
</reference>
<evidence type="ECO:0000256" key="1">
    <source>
        <dbReference type="SAM" id="MobiDB-lite"/>
    </source>
</evidence>
<keyword evidence="3" id="KW-1185">Reference proteome</keyword>
<feature type="region of interest" description="Disordered" evidence="1">
    <location>
        <begin position="439"/>
        <end position="470"/>
    </location>
</feature>
<sequence>MKPELASEPSKLLALPTECIAHIVSYLWEDVSSLHSLLVSNRLLFGVILPVLYRDPFRLVAGHSYWTETSKPRRMAHLMKLLKLCSESKQDLPLPEGLQHPTQEKTLSVSSDPVAPPSPPPPPPPPPPAPLSSMSEQLLSPLLRIESKLRPVVPEVFQMTLPSHPLFKNPLSTDYLYYYTSQSLIPRSLPAIQLLYPAVQSQVYRHDLEVKLARIRLDMTRIFVFHCPSRIQVLSVTASQLFLLFMADEEKSPGFFAKMVQELGALRRLELDVGSGSASVAAPPQASMDENGVIPSTPTKRIFKNDLQAPITFIQEHQRVHQSVDDPMCQCPQPSTTLVNGVERTSAHYCLRRPRLLEIMIRGSHRVWGPTHLLANIEPMEVVDLSCWNSDVPQLDEIPTSRLYSFRVNIARRLGGVEVKPKFIQQCTQLQELWAPSTVQHPDEDHAPPLTLGQASNASQPQDSRPRSGLFGWAFTPKGDAHPPKKPPLKRVRLYGGPQDLTPSLENAVELFNNTLEELWGFEDGYARRNQYHRFAFRWQLPNLTVLDIWDLSMFANMKHLEELQLLGASWRIDNDALLGLVYLKETPVSSFPGQEQSTVMPTTAGGSIFPPSFTTSLTPLSHSLQILTISDSHLATRRGLIPFVTTMEKLRTIKLGATYRYLEGSLEEAAGPRLRVEINLANGRPKA</sequence>
<dbReference type="OrthoDB" id="2338937at2759"/>
<evidence type="ECO:0000313" key="3">
    <source>
        <dbReference type="Proteomes" id="UP000780801"/>
    </source>
</evidence>
<feature type="compositionally biased region" description="Pro residues" evidence="1">
    <location>
        <begin position="114"/>
        <end position="130"/>
    </location>
</feature>